<reference evidence="2 3" key="1">
    <citation type="submission" date="2019-01" db="EMBL/GenBank/DDBJ databases">
        <authorList>
            <person name="Brito A."/>
        </authorList>
    </citation>
    <scope>NUCLEOTIDE SEQUENCE [LARGE SCALE GENOMIC DNA]</scope>
    <source>
        <strain evidence="2">1</strain>
    </source>
</reference>
<dbReference type="Proteomes" id="UP000320055">
    <property type="component" value="Unassembled WGS sequence"/>
</dbReference>
<dbReference type="PANTHER" id="PTHR34107">
    <property type="entry name" value="SLL0198 PROTEIN-RELATED"/>
    <property type="match status" value="1"/>
</dbReference>
<gene>
    <name evidence="2" type="ORF">H1P_1220009</name>
</gene>
<evidence type="ECO:0000259" key="1">
    <source>
        <dbReference type="Pfam" id="PF05685"/>
    </source>
</evidence>
<proteinExistence type="predicted"/>
<evidence type="ECO:0000313" key="2">
    <source>
        <dbReference type="EMBL" id="VEP11840.1"/>
    </source>
</evidence>
<dbReference type="Pfam" id="PF05685">
    <property type="entry name" value="Uma2"/>
    <property type="match status" value="1"/>
</dbReference>
<dbReference type="EMBL" id="CAACVJ010000027">
    <property type="protein sequence ID" value="VEP11840.1"/>
    <property type="molecule type" value="Genomic_DNA"/>
</dbReference>
<accession>A0A563VK35</accession>
<dbReference type="SUPFAM" id="SSF52980">
    <property type="entry name" value="Restriction endonuclease-like"/>
    <property type="match status" value="1"/>
</dbReference>
<organism evidence="2 3">
    <name type="scientific">Hyella patelloides LEGE 07179</name>
    <dbReference type="NCBI Taxonomy" id="945734"/>
    <lineage>
        <taxon>Bacteria</taxon>
        <taxon>Bacillati</taxon>
        <taxon>Cyanobacteriota</taxon>
        <taxon>Cyanophyceae</taxon>
        <taxon>Pleurocapsales</taxon>
        <taxon>Hyellaceae</taxon>
        <taxon>Hyella</taxon>
    </lineage>
</organism>
<dbReference type="InterPro" id="IPR012296">
    <property type="entry name" value="Nuclease_put_TT1808"/>
</dbReference>
<feature type="domain" description="Putative restriction endonuclease" evidence="1">
    <location>
        <begin position="13"/>
        <end position="182"/>
    </location>
</feature>
<dbReference type="PANTHER" id="PTHR34107:SF4">
    <property type="entry name" value="SLL1222 PROTEIN"/>
    <property type="match status" value="1"/>
</dbReference>
<dbReference type="CDD" id="cd06260">
    <property type="entry name" value="DUF820-like"/>
    <property type="match status" value="1"/>
</dbReference>
<evidence type="ECO:0000313" key="3">
    <source>
        <dbReference type="Proteomes" id="UP000320055"/>
    </source>
</evidence>
<dbReference type="InterPro" id="IPR011335">
    <property type="entry name" value="Restrct_endonuc-II-like"/>
</dbReference>
<protein>
    <recommendedName>
        <fullName evidence="1">Putative restriction endonuclease domain-containing protein</fullName>
    </recommendedName>
</protein>
<dbReference type="InterPro" id="IPR008538">
    <property type="entry name" value="Uma2"/>
</dbReference>
<dbReference type="OrthoDB" id="9808428at2"/>
<name>A0A563VK35_9CYAN</name>
<dbReference type="Gene3D" id="3.90.1570.10">
    <property type="entry name" value="tt1808, chain A"/>
    <property type="match status" value="1"/>
</dbReference>
<keyword evidence="3" id="KW-1185">Reference proteome</keyword>
<sequence>MSQIAEKISWTIQDLTLLPQNESVNYEIIDGELFVTRSPHRLHQRICGKLFRYLDTWSENSGLGEVIIAPGMILSDIDSVIPDVVWISKERLAQIEDEAGHLLGAPELVIEVLSPGKKNESRDRETKLKLYSIYGVSEYWICDRFTQQVAIYRRENARLVLVATLLENDSIDSPLLPGFSCLVSQLFV</sequence>
<dbReference type="AlphaFoldDB" id="A0A563VK35"/>
<dbReference type="RefSeq" id="WP_144869609.1">
    <property type="nucleotide sequence ID" value="NZ_LR213875.1"/>
</dbReference>